<keyword evidence="2" id="KW-0223">Dioxygenase</keyword>
<evidence type="ECO:0000259" key="1">
    <source>
        <dbReference type="PROSITE" id="PS51819"/>
    </source>
</evidence>
<name>A0A0M0KBA0_9EUKA</name>
<dbReference type="PANTHER" id="PTHR33993:SF2">
    <property type="entry name" value="VOC DOMAIN-CONTAINING PROTEIN"/>
    <property type="match status" value="1"/>
</dbReference>
<dbReference type="Gene3D" id="3.10.180.10">
    <property type="entry name" value="2,3-Dihydroxybiphenyl 1,2-Dioxygenase, domain 1"/>
    <property type="match status" value="1"/>
</dbReference>
<dbReference type="AlphaFoldDB" id="A0A0M0KBA0"/>
<evidence type="ECO:0000313" key="2">
    <source>
        <dbReference type="EMBL" id="KOO35872.1"/>
    </source>
</evidence>
<dbReference type="PANTHER" id="PTHR33993">
    <property type="entry name" value="GLYOXALASE-RELATED"/>
    <property type="match status" value="1"/>
</dbReference>
<feature type="domain" description="VOC" evidence="1">
    <location>
        <begin position="1"/>
        <end position="117"/>
    </location>
</feature>
<dbReference type="Pfam" id="PF00903">
    <property type="entry name" value="Glyoxalase"/>
    <property type="match status" value="1"/>
</dbReference>
<dbReference type="Proteomes" id="UP000037460">
    <property type="component" value="Unassembled WGS sequence"/>
</dbReference>
<dbReference type="InterPro" id="IPR052164">
    <property type="entry name" value="Anthracycline_SecMetBiosynth"/>
</dbReference>
<proteinExistence type="predicted"/>
<protein>
    <submittedName>
        <fullName evidence="2">Glyoxalase bleomycin resistance protein dioxygenase</fullName>
    </submittedName>
</protein>
<keyword evidence="2" id="KW-0560">Oxidoreductase</keyword>
<gene>
    <name evidence="2" type="ORF">Ctob_015213</name>
</gene>
<dbReference type="InterPro" id="IPR029068">
    <property type="entry name" value="Glyas_Bleomycin-R_OHBP_Dase"/>
</dbReference>
<dbReference type="SUPFAM" id="SSF54593">
    <property type="entry name" value="Glyoxalase/Bleomycin resistance protein/Dihydroxybiphenyl dioxygenase"/>
    <property type="match status" value="1"/>
</dbReference>
<sequence>MTYFEIPVTDMDRAVRFYTSVFGVSLTREIVDGYDMALFPPAEDGAGASGALAKGDVYVPSKTGAILYFRVASIDDILTRATAAGAGILYPKKDIGDLGFVAEIEDSEGNRIALTQQKT</sequence>
<dbReference type="CDD" id="cd07247">
    <property type="entry name" value="SgaA_N_like"/>
    <property type="match status" value="1"/>
</dbReference>
<dbReference type="EMBL" id="JWZX01000722">
    <property type="protein sequence ID" value="KOO35872.1"/>
    <property type="molecule type" value="Genomic_DNA"/>
</dbReference>
<dbReference type="PROSITE" id="PS51819">
    <property type="entry name" value="VOC"/>
    <property type="match status" value="1"/>
</dbReference>
<accession>A0A0M0KBA0</accession>
<dbReference type="OrthoDB" id="447346at2759"/>
<evidence type="ECO:0000313" key="3">
    <source>
        <dbReference type="Proteomes" id="UP000037460"/>
    </source>
</evidence>
<dbReference type="InterPro" id="IPR037523">
    <property type="entry name" value="VOC_core"/>
</dbReference>
<dbReference type="InterPro" id="IPR004360">
    <property type="entry name" value="Glyas_Fos-R_dOase_dom"/>
</dbReference>
<keyword evidence="3" id="KW-1185">Reference proteome</keyword>
<dbReference type="GO" id="GO:0051213">
    <property type="term" value="F:dioxygenase activity"/>
    <property type="evidence" value="ECO:0007669"/>
    <property type="project" value="UniProtKB-KW"/>
</dbReference>
<comment type="caution">
    <text evidence="2">The sequence shown here is derived from an EMBL/GenBank/DDBJ whole genome shotgun (WGS) entry which is preliminary data.</text>
</comment>
<organism evidence="2 3">
    <name type="scientific">Chrysochromulina tobinii</name>
    <dbReference type="NCBI Taxonomy" id="1460289"/>
    <lineage>
        <taxon>Eukaryota</taxon>
        <taxon>Haptista</taxon>
        <taxon>Haptophyta</taxon>
        <taxon>Prymnesiophyceae</taxon>
        <taxon>Prymnesiales</taxon>
        <taxon>Chrysochromulinaceae</taxon>
        <taxon>Chrysochromulina</taxon>
    </lineage>
</organism>
<reference evidence="3" key="1">
    <citation type="journal article" date="2015" name="PLoS Genet.">
        <title>Genome Sequence and Transcriptome Analyses of Chrysochromulina tobin: Metabolic Tools for Enhanced Algal Fitness in the Prominent Order Prymnesiales (Haptophyceae).</title>
        <authorList>
            <person name="Hovde B.T."/>
            <person name="Deodato C.R."/>
            <person name="Hunsperger H.M."/>
            <person name="Ryken S.A."/>
            <person name="Yost W."/>
            <person name="Jha R.K."/>
            <person name="Patterson J."/>
            <person name="Monnat R.J. Jr."/>
            <person name="Barlow S.B."/>
            <person name="Starkenburg S.R."/>
            <person name="Cattolico R.A."/>
        </authorList>
    </citation>
    <scope>NUCLEOTIDE SEQUENCE</scope>
    <source>
        <strain evidence="3">CCMP291</strain>
    </source>
</reference>